<organism evidence="1 2">
    <name type="scientific">Thorsellia kenyensis</name>
    <dbReference type="NCBI Taxonomy" id="1549888"/>
    <lineage>
        <taxon>Bacteria</taxon>
        <taxon>Pseudomonadati</taxon>
        <taxon>Pseudomonadota</taxon>
        <taxon>Gammaproteobacteria</taxon>
        <taxon>Enterobacterales</taxon>
        <taxon>Thorselliaceae</taxon>
        <taxon>Thorsellia</taxon>
    </lineage>
</organism>
<proteinExistence type="predicted"/>
<evidence type="ECO:0000313" key="1">
    <source>
        <dbReference type="EMBL" id="MFC0178732.1"/>
    </source>
</evidence>
<accession>A0ABV6C6Z9</accession>
<dbReference type="SUPFAM" id="SSF49373">
    <property type="entry name" value="Invasin/intimin cell-adhesion fragments"/>
    <property type="match status" value="1"/>
</dbReference>
<name>A0ABV6C6Z9_9GAMM</name>
<reference evidence="1 2" key="1">
    <citation type="submission" date="2024-09" db="EMBL/GenBank/DDBJ databases">
        <authorList>
            <person name="Sun Q."/>
            <person name="Mori K."/>
        </authorList>
    </citation>
    <scope>NUCLEOTIDE SEQUENCE [LARGE SCALE GENOMIC DNA]</scope>
    <source>
        <strain evidence="1 2">CCM 8545</strain>
    </source>
</reference>
<sequence>MSTNHFSLRYILMILITLIFSRGVFADTLSKSTNDSEILGFYPYMKSIGTLMYRSPEEGNRGAFDEHGRRIPTVGSIIGFYDNSCGQITKNVEQNTSSSKVNTQWEKFFSYDDFDEDACSTSTDHIVEWFIIDTPDISLIKSWEEIENVAISINKRYPEAIIPANSTASTESTSFNTNNEIPNEIPLSGKFTTAVKIPEAALGKYIGVTYTPKSEIGQPRDGKPIKIWDLNYFYEQLPPSNPGIVLNNPNSLATVQGEKNTIKQGTGGGKVQPNPERPRIDNISISGIYSPGQTLEITYDFYPFPDTFPSLISDIYDHSVYVWGDSEESRYVANQYDETLTLEENKAALSELVTLTQSKTLVLSLDDIGHVAEFSILPLRRSEQDAIPIAGNIKTHKLDEFEEKIEPLVRPQVSNIKLTDWPLIGEPIFATYRYTPSNSTKSYDASYYKWSYTINQEEEGAEEVVLKEGYIVTDPTNIPDYDNPVPAPDSGPIDIERNSLRLDVDNQEGIVGNVIKLRIEAFDGFGLKGNWAEKDTNLYGEENDMFGIRLVQYNYGGSFPIIPQYGRGYPTTGFAGANFRLFAENFNITTNRQNWTWKVVQNEKSASVDETGMVTLLKIPPRNSVVRITATNKADPTIVRNHSFTINKWLLTFDELSKGIKTYNFLNAEALCRDFRREDVANAVLPTIEDLTSVTVDPRNDLRSKGANGSSEGRKTIYNFPSNDFYSQWGNLIYYRTPNLVSGGITTTRSFRNSGRYMWTRDTHQRTGQAMYAGNVGYGDWLATPNSNMMLNAACIIYSDNFMPEEPDYIEGPMAGIKLTNNVYTNRNVGIPTEHKYGEGFPTIGFNGAIFNLFAEDKPGTSYFNSNNISRNRQWSWKVDGGEIATNTQPSKNEYVSVSYQGQVILLKKPPRNKVIKITAVNGQHRKTHSFTLDKWVISFRELNNGGGARTFTLLEAQKMCHDFKRDDIKQAYLPSLADLTAIPVDPANDLRSKGAGSSQGYAQVYKFPSSDLYSQWGRLDDYRIADVNTGKLTGITSFVRSGSYQWSRDSHPRIGQGIHTGNSIYGDWFANPNSNQKLNAACIVYLDERVPSTPELMKDHMAGIKLTYNGYPKTQIGFNPEHEHGKGFPNVGFNGATFNLFAEDKPGMSYFNSNNLSNNRQWSWKINGGEFATSTQPSKNAYASVSYEGQVILFAKPPKDYVIEVTALNSIQLKKHTFTIDKWMLNYQELSGGAKTYNLLDAKNLCHNYKKEGLGQAFLPSVLDLTSVPADPENDLQSKGAGGSAEGFSTIYTYPSTDFYSQWGRLDNYRAASPETGKHLSMNAFPRSGYYQWTRSHHEKTGKPIYTSNGAYGDWFSTPNSNQLLNTSCVVYSNGFVPEQPPYKEALMAGIKLTNNSYPKTQIGFPTKYELGKGFPSVGFNGAAFNLFAEDEPGSDRFNSNNITNNRNWTWQVEGGQIAKPNFPSFNKYVSVTSDGLVVLLAKPPKGHILKVTAISGAQRRTHTFSINKWLLNYQELSGGARGYTFTQAQNLCANFKREGYEQAQLPNRLDMTTVPVDPENDLQSLGANNSAEGYNTVYNFPSGDYFSQWGNLDNYKLADPLTGKLLSPNAFQKSGNYLWTKSKHATTKQPIYTGNNAFGDWFVSTNPEQLTNAACIIYQTGKTRSQ</sequence>
<dbReference type="RefSeq" id="WP_385875627.1">
    <property type="nucleotide sequence ID" value="NZ_JBHLXE010000013.1"/>
</dbReference>
<evidence type="ECO:0000313" key="2">
    <source>
        <dbReference type="Proteomes" id="UP001589758"/>
    </source>
</evidence>
<protein>
    <submittedName>
        <fullName evidence="1">Uncharacterized protein</fullName>
    </submittedName>
</protein>
<dbReference type="InterPro" id="IPR008964">
    <property type="entry name" value="Invasin/intimin_cell_adhesion"/>
</dbReference>
<comment type="caution">
    <text evidence="1">The sequence shown here is derived from an EMBL/GenBank/DDBJ whole genome shotgun (WGS) entry which is preliminary data.</text>
</comment>
<dbReference type="Gene3D" id="2.60.40.1080">
    <property type="match status" value="4"/>
</dbReference>
<keyword evidence="2" id="KW-1185">Reference proteome</keyword>
<dbReference type="EMBL" id="JBHLXE010000013">
    <property type="protein sequence ID" value="MFC0178732.1"/>
    <property type="molecule type" value="Genomic_DNA"/>
</dbReference>
<dbReference type="Proteomes" id="UP001589758">
    <property type="component" value="Unassembled WGS sequence"/>
</dbReference>
<gene>
    <name evidence="1" type="ORF">ACFFIT_01225</name>
</gene>